<feature type="compositionally biased region" description="Basic and acidic residues" evidence="1">
    <location>
        <begin position="19"/>
        <end position="36"/>
    </location>
</feature>
<sequence length="175" mass="18323">MARAGERPRFLMHGAADGIEQRKRETGVEDAAREPHAPRLTKALHAMVAASCAGFLSASLSSGASNPSTLSASQGEASSMPYGASDGAMVLPTVLPLAQGAHWPAFWEPSGASFWPGQEALLLVAENGLVQVEFQKAPVAVQPGEPFRVLQLPAALADVCVYKDDLWASSSQGLL</sequence>
<gene>
    <name evidence="2" type="ORF">PGLA2088_LOCUS34721</name>
</gene>
<dbReference type="EMBL" id="CAJNNW010031538">
    <property type="protein sequence ID" value="CAE8707934.1"/>
    <property type="molecule type" value="Genomic_DNA"/>
</dbReference>
<evidence type="ECO:0000313" key="3">
    <source>
        <dbReference type="Proteomes" id="UP000626109"/>
    </source>
</evidence>
<evidence type="ECO:0000313" key="2">
    <source>
        <dbReference type="EMBL" id="CAE8707934.1"/>
    </source>
</evidence>
<protein>
    <submittedName>
        <fullName evidence="2">Uncharacterized protein</fullName>
    </submittedName>
</protein>
<evidence type="ECO:0000256" key="1">
    <source>
        <dbReference type="SAM" id="MobiDB-lite"/>
    </source>
</evidence>
<feature type="region of interest" description="Disordered" evidence="1">
    <location>
        <begin position="1"/>
        <end position="36"/>
    </location>
</feature>
<comment type="caution">
    <text evidence="2">The sequence shown here is derived from an EMBL/GenBank/DDBJ whole genome shotgun (WGS) entry which is preliminary data.</text>
</comment>
<name>A0A813KHX5_POLGL</name>
<organism evidence="2 3">
    <name type="scientific">Polarella glacialis</name>
    <name type="common">Dinoflagellate</name>
    <dbReference type="NCBI Taxonomy" id="89957"/>
    <lineage>
        <taxon>Eukaryota</taxon>
        <taxon>Sar</taxon>
        <taxon>Alveolata</taxon>
        <taxon>Dinophyceae</taxon>
        <taxon>Suessiales</taxon>
        <taxon>Suessiaceae</taxon>
        <taxon>Polarella</taxon>
    </lineage>
</organism>
<accession>A0A813KHX5</accession>
<feature type="non-terminal residue" evidence="2">
    <location>
        <position position="1"/>
    </location>
</feature>
<reference evidence="2" key="1">
    <citation type="submission" date="2021-02" db="EMBL/GenBank/DDBJ databases">
        <authorList>
            <person name="Dougan E. K."/>
            <person name="Rhodes N."/>
            <person name="Thang M."/>
            <person name="Chan C."/>
        </authorList>
    </citation>
    <scope>NUCLEOTIDE SEQUENCE</scope>
</reference>
<dbReference type="Proteomes" id="UP000626109">
    <property type="component" value="Unassembled WGS sequence"/>
</dbReference>
<dbReference type="AlphaFoldDB" id="A0A813KHX5"/>
<proteinExistence type="predicted"/>